<dbReference type="Proteomes" id="UP000544110">
    <property type="component" value="Unassembled WGS sequence"/>
</dbReference>
<keyword evidence="2" id="KW-0808">Transferase</keyword>
<dbReference type="GO" id="GO:0016301">
    <property type="term" value="F:kinase activity"/>
    <property type="evidence" value="ECO:0007669"/>
    <property type="project" value="UniProtKB-KW"/>
</dbReference>
<gene>
    <name evidence="2" type="ORF">BJ989_002340</name>
</gene>
<protein>
    <submittedName>
        <fullName evidence="2">Uridine kinase</fullName>
    </submittedName>
</protein>
<feature type="compositionally biased region" description="Basic and acidic residues" evidence="1">
    <location>
        <begin position="161"/>
        <end position="172"/>
    </location>
</feature>
<dbReference type="EMBL" id="JACCAC010000001">
    <property type="protein sequence ID" value="NYG56036.1"/>
    <property type="molecule type" value="Genomic_DNA"/>
</dbReference>
<reference evidence="2 3" key="1">
    <citation type="submission" date="2020-07" db="EMBL/GenBank/DDBJ databases">
        <title>Sequencing the genomes of 1000 actinobacteria strains.</title>
        <authorList>
            <person name="Klenk H.-P."/>
        </authorList>
    </citation>
    <scope>NUCLEOTIDE SEQUENCE [LARGE SCALE GENOMIC DNA]</scope>
    <source>
        <strain evidence="2 3">DSM 24552</strain>
    </source>
</reference>
<sequence length="191" mass="20000">MLAVATAQPPRLGATRLVCVDGPAGSGKTTLAAALDTAARAVGLTTGVVHGDDLLAGWSGLPGLAGSLATALAPLAEGRPGAYRRRDWVADRWAEEVAVPVVDLLVVEGVGSGTPLLDGWRSVLVWVEAPRDLRLARGLARDGEAFAPHWEAWARDEEAVQSADRTRERADVLVDGTGATSARARRRGPTR</sequence>
<dbReference type="InterPro" id="IPR027417">
    <property type="entry name" value="P-loop_NTPase"/>
</dbReference>
<comment type="caution">
    <text evidence="2">The sequence shown here is derived from an EMBL/GenBank/DDBJ whole genome shotgun (WGS) entry which is preliminary data.</text>
</comment>
<dbReference type="Gene3D" id="3.40.50.300">
    <property type="entry name" value="P-loop containing nucleotide triphosphate hydrolases"/>
    <property type="match status" value="1"/>
</dbReference>
<evidence type="ECO:0000256" key="1">
    <source>
        <dbReference type="SAM" id="MobiDB-lite"/>
    </source>
</evidence>
<evidence type="ECO:0000313" key="3">
    <source>
        <dbReference type="Proteomes" id="UP000544110"/>
    </source>
</evidence>
<keyword evidence="2" id="KW-0418">Kinase</keyword>
<keyword evidence="3" id="KW-1185">Reference proteome</keyword>
<feature type="region of interest" description="Disordered" evidence="1">
    <location>
        <begin position="161"/>
        <end position="191"/>
    </location>
</feature>
<accession>A0A7Y9UN37</accession>
<dbReference type="RefSeq" id="WP_179518371.1">
    <property type="nucleotide sequence ID" value="NZ_JACCAC010000001.1"/>
</dbReference>
<organism evidence="2 3">
    <name type="scientific">Nocardioides perillae</name>
    <dbReference type="NCBI Taxonomy" id="1119534"/>
    <lineage>
        <taxon>Bacteria</taxon>
        <taxon>Bacillati</taxon>
        <taxon>Actinomycetota</taxon>
        <taxon>Actinomycetes</taxon>
        <taxon>Propionibacteriales</taxon>
        <taxon>Nocardioidaceae</taxon>
        <taxon>Nocardioides</taxon>
    </lineage>
</organism>
<name>A0A7Y9UN37_9ACTN</name>
<dbReference type="SUPFAM" id="SSF52540">
    <property type="entry name" value="P-loop containing nucleoside triphosphate hydrolases"/>
    <property type="match status" value="1"/>
</dbReference>
<dbReference type="AlphaFoldDB" id="A0A7Y9UN37"/>
<evidence type="ECO:0000313" key="2">
    <source>
        <dbReference type="EMBL" id="NYG56036.1"/>
    </source>
</evidence>
<proteinExistence type="predicted"/>